<proteinExistence type="predicted"/>
<evidence type="ECO:0000313" key="4">
    <source>
        <dbReference type="EMBL" id="QEO14284.1"/>
    </source>
</evidence>
<dbReference type="Proteomes" id="UP000324678">
    <property type="component" value="Chromosome"/>
</dbReference>
<keyword evidence="2" id="KW-1133">Transmembrane helix</keyword>
<name>A0A5C1YE02_9MICO</name>
<dbReference type="Pfam" id="PF01471">
    <property type="entry name" value="PG_binding_1"/>
    <property type="match status" value="1"/>
</dbReference>
<feature type="compositionally biased region" description="Gly residues" evidence="1">
    <location>
        <begin position="51"/>
        <end position="65"/>
    </location>
</feature>
<dbReference type="InterPro" id="IPR036366">
    <property type="entry name" value="PGBDSf"/>
</dbReference>
<dbReference type="Gene3D" id="2.40.420.20">
    <property type="match status" value="1"/>
</dbReference>
<gene>
    <name evidence="4" type="ORF">FLP10_07530</name>
</gene>
<dbReference type="EMBL" id="CP043505">
    <property type="protein sequence ID" value="QEO14284.1"/>
    <property type="molecule type" value="Genomic_DNA"/>
</dbReference>
<feature type="transmembrane region" description="Helical" evidence="2">
    <location>
        <begin position="21"/>
        <end position="42"/>
    </location>
</feature>
<dbReference type="SUPFAM" id="SSF47090">
    <property type="entry name" value="PGBD-like"/>
    <property type="match status" value="1"/>
</dbReference>
<evidence type="ECO:0000259" key="3">
    <source>
        <dbReference type="Pfam" id="PF01471"/>
    </source>
</evidence>
<dbReference type="OrthoDB" id="3268648at2"/>
<keyword evidence="2" id="KW-0472">Membrane</keyword>
<sequence length="391" mass="39503">MTRRFEPVESAAPARRTRHRVVALAATAVILGLAGAGLVGWMQAVSPSGFGASGEPGSGGSGEPGGASDRPVTRPAERVTLTSGLLLAGTLSYGDPMPLQGAGWGMVTALPVAGEVIGIGGRLYEANGVPIVLFRGARPFWRPLELGVTDGPDVRQLEQNLADLGFTAGLDLDVDDTFTANTAAAVKAWQAALGVERTGSVALGAVIAVDAPSIRVDSLAKTLGEPDGGAVLEYTKTELHGYADLTDAQEREIATGTPVTVTLKDGTEVAGTVAAVEPSVPALDDTAKATPARAVVDLTAPDGQQVVAAVGPSTVRLKLGDQTVDDALVVPVTALVADGDDGYALDVLRDGEVVRIPVEIGLIADARVQITSSGGGGADPLEAGDAVVVAS</sequence>
<dbReference type="AlphaFoldDB" id="A0A5C1YE02"/>
<feature type="region of interest" description="Disordered" evidence="1">
    <location>
        <begin position="50"/>
        <end position="72"/>
    </location>
</feature>
<feature type="domain" description="Peptidoglycan binding-like" evidence="3">
    <location>
        <begin position="151"/>
        <end position="200"/>
    </location>
</feature>
<protein>
    <submittedName>
        <fullName evidence="4">Efflux RND transporter periplasmic adaptor subunit</fullName>
    </submittedName>
</protein>
<dbReference type="InterPro" id="IPR002477">
    <property type="entry name" value="Peptidoglycan-bd-like"/>
</dbReference>
<organism evidence="4 5">
    <name type="scientific">Agromyces intestinalis</name>
    <dbReference type="NCBI Taxonomy" id="2592652"/>
    <lineage>
        <taxon>Bacteria</taxon>
        <taxon>Bacillati</taxon>
        <taxon>Actinomycetota</taxon>
        <taxon>Actinomycetes</taxon>
        <taxon>Micrococcales</taxon>
        <taxon>Microbacteriaceae</taxon>
        <taxon>Agromyces</taxon>
    </lineage>
</organism>
<evidence type="ECO:0000313" key="5">
    <source>
        <dbReference type="Proteomes" id="UP000324678"/>
    </source>
</evidence>
<evidence type="ECO:0000256" key="2">
    <source>
        <dbReference type="SAM" id="Phobius"/>
    </source>
</evidence>
<keyword evidence="5" id="KW-1185">Reference proteome</keyword>
<accession>A0A5C1YE02</accession>
<keyword evidence="2" id="KW-0812">Transmembrane</keyword>
<dbReference type="Gene3D" id="1.10.101.10">
    <property type="entry name" value="PGBD-like superfamily/PGBD"/>
    <property type="match status" value="1"/>
</dbReference>
<dbReference type="KEGG" id="ail:FLP10_07530"/>
<reference evidence="4 5" key="1">
    <citation type="submission" date="2019-09" db="EMBL/GenBank/DDBJ databases">
        <title>Genome sequencing of strain KACC 19306.</title>
        <authorList>
            <person name="Heo J."/>
            <person name="Kim S.-J."/>
            <person name="Kim J.-S."/>
            <person name="Hong S.-B."/>
            <person name="Kwon S.-W."/>
        </authorList>
    </citation>
    <scope>NUCLEOTIDE SEQUENCE [LARGE SCALE GENOMIC DNA]</scope>
    <source>
        <strain evidence="4 5">KACC 19306</strain>
    </source>
</reference>
<dbReference type="InterPro" id="IPR036365">
    <property type="entry name" value="PGBD-like_sf"/>
</dbReference>
<evidence type="ECO:0000256" key="1">
    <source>
        <dbReference type="SAM" id="MobiDB-lite"/>
    </source>
</evidence>
<dbReference type="RefSeq" id="WP_149160305.1">
    <property type="nucleotide sequence ID" value="NZ_CP043505.1"/>
</dbReference>